<dbReference type="AlphaFoldDB" id="A0A8S9V984"/>
<evidence type="ECO:0000313" key="2">
    <source>
        <dbReference type="EMBL" id="KAF4149153.1"/>
    </source>
</evidence>
<feature type="chain" id="PRO_5035920745" description="Secreted RxLR effector peptide protein" evidence="1">
    <location>
        <begin position="25"/>
        <end position="172"/>
    </location>
</feature>
<comment type="caution">
    <text evidence="2">The sequence shown here is derived from an EMBL/GenBank/DDBJ whole genome shotgun (WGS) entry which is preliminary data.</text>
</comment>
<sequence length="172" mass="18042">MRFSVLVGLLMVALVGCCYSFASGESFPVPPNKDVDGRRLQNKNIAEAATHFISGQSLNLAAAAKAAAKLSDDEVAKISVLVKEARGDEAHAMRYILGFSQKEGKHLTDESTAKVAAKIADTVAKNPKSSSSLRKFAKITLGAAAGGLAMYGAYKLLFDRNTEAAATTTTSG</sequence>
<reference evidence="2" key="1">
    <citation type="submission" date="2020-03" db="EMBL/GenBank/DDBJ databases">
        <title>Hybrid Assembly of Korean Phytophthora infestans isolates.</title>
        <authorList>
            <person name="Prokchorchik M."/>
            <person name="Lee Y."/>
            <person name="Seo J."/>
            <person name="Cho J.-H."/>
            <person name="Park Y.-E."/>
            <person name="Jang D.-C."/>
            <person name="Im J.-S."/>
            <person name="Choi J.-G."/>
            <person name="Park H.-J."/>
            <person name="Lee G.-B."/>
            <person name="Lee Y.-G."/>
            <person name="Hong S.-Y."/>
            <person name="Cho K."/>
            <person name="Sohn K.H."/>
        </authorList>
    </citation>
    <scope>NUCLEOTIDE SEQUENCE</scope>
    <source>
        <strain evidence="2">KR_2_A2</strain>
    </source>
</reference>
<evidence type="ECO:0000256" key="1">
    <source>
        <dbReference type="SAM" id="SignalP"/>
    </source>
</evidence>
<name>A0A8S9V984_PHYIN</name>
<gene>
    <name evidence="2" type="ORF">GN958_ATG01694</name>
</gene>
<proteinExistence type="predicted"/>
<dbReference type="EMBL" id="JAACNO010000192">
    <property type="protein sequence ID" value="KAF4149153.1"/>
    <property type="molecule type" value="Genomic_DNA"/>
</dbReference>
<keyword evidence="1" id="KW-0732">Signal</keyword>
<dbReference type="PROSITE" id="PS51257">
    <property type="entry name" value="PROKAR_LIPOPROTEIN"/>
    <property type="match status" value="1"/>
</dbReference>
<feature type="signal peptide" evidence="1">
    <location>
        <begin position="1"/>
        <end position="24"/>
    </location>
</feature>
<accession>A0A8S9V984</accession>
<organism evidence="2 3">
    <name type="scientific">Phytophthora infestans</name>
    <name type="common">Potato late blight agent</name>
    <name type="synonym">Botrytis infestans</name>
    <dbReference type="NCBI Taxonomy" id="4787"/>
    <lineage>
        <taxon>Eukaryota</taxon>
        <taxon>Sar</taxon>
        <taxon>Stramenopiles</taxon>
        <taxon>Oomycota</taxon>
        <taxon>Peronosporomycetes</taxon>
        <taxon>Peronosporales</taxon>
        <taxon>Peronosporaceae</taxon>
        <taxon>Phytophthora</taxon>
    </lineage>
</organism>
<evidence type="ECO:0008006" key="4">
    <source>
        <dbReference type="Google" id="ProtNLM"/>
    </source>
</evidence>
<dbReference type="Proteomes" id="UP000704712">
    <property type="component" value="Unassembled WGS sequence"/>
</dbReference>
<evidence type="ECO:0000313" key="3">
    <source>
        <dbReference type="Proteomes" id="UP000704712"/>
    </source>
</evidence>
<protein>
    <recommendedName>
        <fullName evidence="4">Secreted RxLR effector peptide protein</fullName>
    </recommendedName>
</protein>